<keyword evidence="5 12" id="KW-0808">Transferase</keyword>
<evidence type="ECO:0000256" key="4">
    <source>
        <dbReference type="ARBA" id="ARBA00015100"/>
    </source>
</evidence>
<dbReference type="Pfam" id="PF00348">
    <property type="entry name" value="polyprenyl_synt"/>
    <property type="match status" value="1"/>
</dbReference>
<dbReference type="Gene3D" id="1.10.600.10">
    <property type="entry name" value="Farnesyl Diphosphate Synthase"/>
    <property type="match status" value="1"/>
</dbReference>
<dbReference type="GO" id="GO:0016114">
    <property type="term" value="P:terpenoid biosynthetic process"/>
    <property type="evidence" value="ECO:0007669"/>
    <property type="project" value="UniProtKB-ARBA"/>
</dbReference>
<evidence type="ECO:0000256" key="9">
    <source>
        <dbReference type="ARBA" id="ARBA00032380"/>
    </source>
</evidence>
<dbReference type="EMBL" id="FRBC01000025">
    <property type="protein sequence ID" value="SHK93472.1"/>
    <property type="molecule type" value="Genomic_DNA"/>
</dbReference>
<dbReference type="PANTHER" id="PTHR43281">
    <property type="entry name" value="FARNESYL DIPHOSPHATE SYNTHASE"/>
    <property type="match status" value="1"/>
</dbReference>
<accession>A0A1M6WI80</accession>
<reference evidence="13 14" key="1">
    <citation type="submission" date="2016-11" db="EMBL/GenBank/DDBJ databases">
        <authorList>
            <person name="Jaros S."/>
            <person name="Januszkiewicz K."/>
            <person name="Wedrychowicz H."/>
        </authorList>
    </citation>
    <scope>NUCLEOTIDE SEQUENCE [LARGE SCALE GENOMIC DNA]</scope>
    <source>
        <strain evidence="13 14">HD4</strain>
    </source>
</reference>
<evidence type="ECO:0000313" key="13">
    <source>
        <dbReference type="EMBL" id="SHK93472.1"/>
    </source>
</evidence>
<protein>
    <recommendedName>
        <fullName evidence="4">Farnesyl diphosphate synthase</fullName>
        <ecNumber evidence="3">2.5.1.10</ecNumber>
    </recommendedName>
    <alternativeName>
        <fullName evidence="10">(2E,6E)-farnesyl diphosphate synthase</fullName>
    </alternativeName>
    <alternativeName>
        <fullName evidence="9">Geranyltranstransferase</fullName>
    </alternativeName>
</protein>
<dbReference type="PROSITE" id="PS00444">
    <property type="entry name" value="POLYPRENYL_SYNTHASE_2"/>
    <property type="match status" value="1"/>
</dbReference>
<dbReference type="InterPro" id="IPR008949">
    <property type="entry name" value="Isoprenoid_synthase_dom_sf"/>
</dbReference>
<evidence type="ECO:0000256" key="2">
    <source>
        <dbReference type="ARBA" id="ARBA00006706"/>
    </source>
</evidence>
<dbReference type="FunFam" id="1.10.600.10:FF:000001">
    <property type="entry name" value="Geranylgeranyl diphosphate synthase"/>
    <property type="match status" value="1"/>
</dbReference>
<dbReference type="SFLD" id="SFLDS00005">
    <property type="entry name" value="Isoprenoid_Synthase_Type_I"/>
    <property type="match status" value="1"/>
</dbReference>
<dbReference type="EC" id="2.5.1.10" evidence="3"/>
<comment type="similarity">
    <text evidence="2 12">Belongs to the FPP/GGPP synthase family.</text>
</comment>
<evidence type="ECO:0000256" key="12">
    <source>
        <dbReference type="RuleBase" id="RU004466"/>
    </source>
</evidence>
<dbReference type="Proteomes" id="UP000184263">
    <property type="component" value="Unassembled WGS sequence"/>
</dbReference>
<evidence type="ECO:0000256" key="10">
    <source>
        <dbReference type="ARBA" id="ARBA00032873"/>
    </source>
</evidence>
<evidence type="ECO:0000256" key="6">
    <source>
        <dbReference type="ARBA" id="ARBA00022723"/>
    </source>
</evidence>
<name>A0A1M6WI80_SELRU</name>
<keyword evidence="8" id="KW-0414">Isoprene biosynthesis</keyword>
<evidence type="ECO:0000256" key="7">
    <source>
        <dbReference type="ARBA" id="ARBA00022842"/>
    </source>
</evidence>
<dbReference type="GO" id="GO:0005737">
    <property type="term" value="C:cytoplasm"/>
    <property type="evidence" value="ECO:0007669"/>
    <property type="project" value="UniProtKB-ARBA"/>
</dbReference>
<proteinExistence type="inferred from homology"/>
<evidence type="ECO:0000256" key="3">
    <source>
        <dbReference type="ARBA" id="ARBA00012439"/>
    </source>
</evidence>
<dbReference type="PROSITE" id="PS00723">
    <property type="entry name" value="POLYPRENYL_SYNTHASE_1"/>
    <property type="match status" value="1"/>
</dbReference>
<sequence length="293" mass="31785">MELKKIWQERSALVEAQLVKELNEENPLDKTLCESMKYSLMAGGKRLRPVMLMAAADAVGAKGTDYLTTACALEMIHTYSLIHDDLPAMDDDDYRRGKLTNHKVYGAGMATLAGDALLTLAFEVMLRQQGVKAETLVQVVREISIAAGPDGMGGGQALDLESENKQISMETMKKIHLGKTGALFRAAIRSGAILGGASEEALQALTVYADNFGLAFQITDDILDVIGDEAVIGKPVGSDEKNHKSTYVTLTSLEEAQKLAQEAVDTAVNALQMFGDEADFLRELVAYLVKRNK</sequence>
<evidence type="ECO:0000313" key="14">
    <source>
        <dbReference type="Proteomes" id="UP000184263"/>
    </source>
</evidence>
<dbReference type="InterPro" id="IPR000092">
    <property type="entry name" value="Polyprenyl_synt"/>
</dbReference>
<evidence type="ECO:0000256" key="8">
    <source>
        <dbReference type="ARBA" id="ARBA00023229"/>
    </source>
</evidence>
<evidence type="ECO:0000256" key="11">
    <source>
        <dbReference type="ARBA" id="ARBA00049399"/>
    </source>
</evidence>
<dbReference type="PANTHER" id="PTHR43281:SF1">
    <property type="entry name" value="FARNESYL DIPHOSPHATE SYNTHASE"/>
    <property type="match status" value="1"/>
</dbReference>
<keyword evidence="6" id="KW-0479">Metal-binding</keyword>
<keyword evidence="7" id="KW-0460">Magnesium</keyword>
<dbReference type="AlphaFoldDB" id="A0A1M6WI80"/>
<dbReference type="CDD" id="cd00685">
    <property type="entry name" value="Trans_IPPS_HT"/>
    <property type="match status" value="1"/>
</dbReference>
<dbReference type="SUPFAM" id="SSF48576">
    <property type="entry name" value="Terpenoid synthases"/>
    <property type="match status" value="1"/>
</dbReference>
<evidence type="ECO:0000256" key="1">
    <source>
        <dbReference type="ARBA" id="ARBA00001946"/>
    </source>
</evidence>
<comment type="catalytic activity">
    <reaction evidence="11">
        <text>isopentenyl diphosphate + (2E)-geranyl diphosphate = (2E,6E)-farnesyl diphosphate + diphosphate</text>
        <dbReference type="Rhea" id="RHEA:19361"/>
        <dbReference type="ChEBI" id="CHEBI:33019"/>
        <dbReference type="ChEBI" id="CHEBI:58057"/>
        <dbReference type="ChEBI" id="CHEBI:128769"/>
        <dbReference type="ChEBI" id="CHEBI:175763"/>
        <dbReference type="EC" id="2.5.1.10"/>
    </reaction>
</comment>
<organism evidence="13 14">
    <name type="scientific">Selenomonas ruminantium</name>
    <dbReference type="NCBI Taxonomy" id="971"/>
    <lineage>
        <taxon>Bacteria</taxon>
        <taxon>Bacillati</taxon>
        <taxon>Bacillota</taxon>
        <taxon>Negativicutes</taxon>
        <taxon>Selenomonadales</taxon>
        <taxon>Selenomonadaceae</taxon>
        <taxon>Selenomonas</taxon>
    </lineage>
</organism>
<dbReference type="NCBIfam" id="NF045485">
    <property type="entry name" value="FPPsyn"/>
    <property type="match status" value="1"/>
</dbReference>
<dbReference type="GO" id="GO:0004337">
    <property type="term" value="F:(2E,6E)-farnesyl diphosphate synthase activity"/>
    <property type="evidence" value="ECO:0007669"/>
    <property type="project" value="UniProtKB-EC"/>
</dbReference>
<comment type="cofactor">
    <cofactor evidence="1">
        <name>Mg(2+)</name>
        <dbReference type="ChEBI" id="CHEBI:18420"/>
    </cofactor>
</comment>
<dbReference type="SFLD" id="SFLDG01017">
    <property type="entry name" value="Polyprenyl_Transferase_Like"/>
    <property type="match status" value="1"/>
</dbReference>
<dbReference type="InterPro" id="IPR053378">
    <property type="entry name" value="Prenyl_diphosphate_synthase"/>
</dbReference>
<dbReference type="InterPro" id="IPR033749">
    <property type="entry name" value="Polyprenyl_synt_CS"/>
</dbReference>
<evidence type="ECO:0000256" key="5">
    <source>
        <dbReference type="ARBA" id="ARBA00022679"/>
    </source>
</evidence>
<dbReference type="GO" id="GO:0046872">
    <property type="term" value="F:metal ion binding"/>
    <property type="evidence" value="ECO:0007669"/>
    <property type="project" value="UniProtKB-KW"/>
</dbReference>
<gene>
    <name evidence="13" type="ORF">SAMN05216582_12533</name>
</gene>